<sequence length="537" mass="57918">MKVRERLGSLSRPKSKNQKPDDLKDEVRQLNSRLKQAGSEAELIGILEEKVDAPFFDPIHASTAFHKLATFKQTEGSLPICAVNPAFLRLNARMKDFLKQNQVKSWASANLLWAIAILGNELSIVVSLLPNLVKSFGARASGMTEQELSNCLLSAARLKLKGVAPEEGMNIAAVLADRIPGKADGMNPQELSNCLWASAYLIDVAPHAVAKIAPSICDQIPGKVSDMIPQHLSNCLWAAVQLKDVARDDAVKIVPALASRIPGKAAGMNPQEFSNCLWAAARLKDVAPDDVRKIVSALAGQIGVDDVVNGQDLSNNLWASAQLQNLAPDDVLKLVQASVAHIASIADSMNPQHLSSSLFAAGQLKDLAQDDAARILTSVAVQLPGKAGVMSPQEIANSLQGLVLLQDVPKQEYSKEVSASRDAFVQLAAHCISDMTPTLRGKDLALTVPACSRFGLPSQPLLRAVARRFGSSAELSSSQLPDWDLCALTWSYQMLDATGQFIDFQKALRVEIERRGLSESDVERSKDGHYEGFAGDK</sequence>
<evidence type="ECO:0000256" key="1">
    <source>
        <dbReference type="SAM" id="MobiDB-lite"/>
    </source>
</evidence>
<dbReference type="PANTHER" id="PTHR21228:SF40">
    <property type="entry name" value="LD45607P"/>
    <property type="match status" value="1"/>
</dbReference>
<feature type="region of interest" description="Disordered" evidence="1">
    <location>
        <begin position="1"/>
        <end position="25"/>
    </location>
</feature>
<organism evidence="2 3">
    <name type="scientific">Durusdinium trenchii</name>
    <dbReference type="NCBI Taxonomy" id="1381693"/>
    <lineage>
        <taxon>Eukaryota</taxon>
        <taxon>Sar</taxon>
        <taxon>Alveolata</taxon>
        <taxon>Dinophyceae</taxon>
        <taxon>Suessiales</taxon>
        <taxon>Symbiodiniaceae</taxon>
        <taxon>Durusdinium</taxon>
    </lineage>
</organism>
<evidence type="ECO:0000313" key="3">
    <source>
        <dbReference type="Proteomes" id="UP001642484"/>
    </source>
</evidence>
<keyword evidence="3" id="KW-1185">Reference proteome</keyword>
<gene>
    <name evidence="2" type="ORF">CCMP2556_LOCUS23275</name>
</gene>
<protein>
    <submittedName>
        <fullName evidence="2">Uncharacterized protein</fullName>
    </submittedName>
</protein>
<comment type="caution">
    <text evidence="2">The sequence shown here is derived from an EMBL/GenBank/DDBJ whole genome shotgun (WGS) entry which is preliminary data.</text>
</comment>
<dbReference type="InterPro" id="IPR050870">
    <property type="entry name" value="FAST_kinase"/>
</dbReference>
<proteinExistence type="predicted"/>
<name>A0ABP0LZ11_9DINO</name>
<dbReference type="PANTHER" id="PTHR21228">
    <property type="entry name" value="FAST LEU-RICH DOMAIN-CONTAINING"/>
    <property type="match status" value="1"/>
</dbReference>
<dbReference type="Proteomes" id="UP001642484">
    <property type="component" value="Unassembled WGS sequence"/>
</dbReference>
<dbReference type="EMBL" id="CAXAMN010014736">
    <property type="protein sequence ID" value="CAK9044153.1"/>
    <property type="molecule type" value="Genomic_DNA"/>
</dbReference>
<reference evidence="2 3" key="1">
    <citation type="submission" date="2024-02" db="EMBL/GenBank/DDBJ databases">
        <authorList>
            <person name="Chen Y."/>
            <person name="Shah S."/>
            <person name="Dougan E. K."/>
            <person name="Thang M."/>
            <person name="Chan C."/>
        </authorList>
    </citation>
    <scope>NUCLEOTIDE SEQUENCE [LARGE SCALE GENOMIC DNA]</scope>
</reference>
<evidence type="ECO:0000313" key="2">
    <source>
        <dbReference type="EMBL" id="CAK9044153.1"/>
    </source>
</evidence>
<accession>A0ABP0LZ11</accession>